<comment type="caution">
    <text evidence="1">The sequence shown here is derived from an EMBL/GenBank/DDBJ whole genome shotgun (WGS) entry which is preliminary data.</text>
</comment>
<protein>
    <submittedName>
        <fullName evidence="1">Uncharacterized protein</fullName>
    </submittedName>
</protein>
<gene>
    <name evidence="1" type="ORF">KC909_03200</name>
</gene>
<dbReference type="EMBL" id="JAGQLK010000057">
    <property type="protein sequence ID" value="MCA9383346.1"/>
    <property type="molecule type" value="Genomic_DNA"/>
</dbReference>
<feature type="non-terminal residue" evidence="1">
    <location>
        <position position="203"/>
    </location>
</feature>
<dbReference type="AlphaFoldDB" id="A0A955L5F6"/>
<proteinExistence type="predicted"/>
<evidence type="ECO:0000313" key="1">
    <source>
        <dbReference type="EMBL" id="MCA9383346.1"/>
    </source>
</evidence>
<organism evidence="1 2">
    <name type="scientific">Candidatus Dojkabacteria bacterium</name>
    <dbReference type="NCBI Taxonomy" id="2099670"/>
    <lineage>
        <taxon>Bacteria</taxon>
        <taxon>Candidatus Dojkabacteria</taxon>
    </lineage>
</organism>
<dbReference type="Proteomes" id="UP000783287">
    <property type="component" value="Unassembled WGS sequence"/>
</dbReference>
<name>A0A955L5F6_9BACT</name>
<reference evidence="1" key="1">
    <citation type="submission" date="2020-04" db="EMBL/GenBank/DDBJ databases">
        <authorList>
            <person name="Zhang T."/>
        </authorList>
    </citation>
    <scope>NUCLEOTIDE SEQUENCE</scope>
    <source>
        <strain evidence="1">HKST-UBA14</strain>
    </source>
</reference>
<reference evidence="1" key="2">
    <citation type="journal article" date="2021" name="Microbiome">
        <title>Successional dynamics and alternative stable states in a saline activated sludge microbial community over 9 years.</title>
        <authorList>
            <person name="Wang Y."/>
            <person name="Ye J."/>
            <person name="Ju F."/>
            <person name="Liu L."/>
            <person name="Boyd J.A."/>
            <person name="Deng Y."/>
            <person name="Parks D.H."/>
            <person name="Jiang X."/>
            <person name="Yin X."/>
            <person name="Woodcroft B.J."/>
            <person name="Tyson G.W."/>
            <person name="Hugenholtz P."/>
            <person name="Polz M.F."/>
            <person name="Zhang T."/>
        </authorList>
    </citation>
    <scope>NUCLEOTIDE SEQUENCE</scope>
    <source>
        <strain evidence="1">HKST-UBA14</strain>
    </source>
</reference>
<accession>A0A955L5F6</accession>
<evidence type="ECO:0000313" key="2">
    <source>
        <dbReference type="Proteomes" id="UP000783287"/>
    </source>
</evidence>
<sequence length="203" mass="22484">MSEQFPLFNNEALSTITPDQDYAWGLICAGLDYSYIAEQLGQEVAYVQDIVFGDNPESLASRLDINPEFYDPTTTVAILGYASGRYELPAPEVKATLYPELASPNGTFAHPEIAFGEAATPIAVNLCMGFNNATIAENTGRSYQKVKQYLSKFYRTKLGDLNTDDINPRTSLVVNMLASEAHYIPNGPTLMSDFIEIWKSQFI</sequence>